<keyword evidence="10" id="KW-1185">Reference proteome</keyword>
<dbReference type="Gene3D" id="2.160.10.10">
    <property type="entry name" value="Hexapeptide repeat proteins"/>
    <property type="match status" value="1"/>
</dbReference>
<keyword evidence="2" id="KW-0444">Lipid biosynthesis</keyword>
<dbReference type="NCBIfam" id="NF003657">
    <property type="entry name" value="PRK05289.1"/>
    <property type="match status" value="1"/>
</dbReference>
<organism evidence="9 10">
    <name type="scientific">Flavobacterium ginsenosidimutans</name>
    <dbReference type="NCBI Taxonomy" id="687844"/>
    <lineage>
        <taxon>Bacteria</taxon>
        <taxon>Pseudomonadati</taxon>
        <taxon>Bacteroidota</taxon>
        <taxon>Flavobacteriia</taxon>
        <taxon>Flavobacteriales</taxon>
        <taxon>Flavobacteriaceae</taxon>
        <taxon>Flavobacterium</taxon>
    </lineage>
</organism>
<evidence type="ECO:0000256" key="5">
    <source>
        <dbReference type="ARBA" id="ARBA00022737"/>
    </source>
</evidence>
<dbReference type="PIRSF" id="PIRSF000456">
    <property type="entry name" value="UDP-GlcNAc_acltr"/>
    <property type="match status" value="1"/>
</dbReference>
<accession>A0ABZ2Q7U2</accession>
<feature type="domain" description="UDP N-acetylglucosamine O-acyltransferase C-terminal" evidence="8">
    <location>
        <begin position="171"/>
        <end position="251"/>
    </location>
</feature>
<evidence type="ECO:0000256" key="3">
    <source>
        <dbReference type="ARBA" id="ARBA00022556"/>
    </source>
</evidence>
<protein>
    <submittedName>
        <fullName evidence="9">Acyl-ACP--UDP-N-acetylglucosamine O-acyltransferase</fullName>
        <ecNumber evidence="9">2.3.1.129</ecNumber>
    </submittedName>
</protein>
<evidence type="ECO:0000256" key="2">
    <source>
        <dbReference type="ARBA" id="ARBA00022516"/>
    </source>
</evidence>
<gene>
    <name evidence="9" type="primary">lpxA</name>
    <name evidence="9" type="ORF">V6624_02350</name>
</gene>
<dbReference type="RefSeq" id="WP_111284985.1">
    <property type="nucleotide sequence ID" value="NZ_CP147988.1"/>
</dbReference>
<dbReference type="InterPro" id="IPR037157">
    <property type="entry name" value="Acetyltransf_C_sf"/>
</dbReference>
<keyword evidence="6" id="KW-0443">Lipid metabolism</keyword>
<dbReference type="CDD" id="cd03351">
    <property type="entry name" value="LbH_UDP-GlcNAc_AT"/>
    <property type="match status" value="1"/>
</dbReference>
<dbReference type="Pfam" id="PF13720">
    <property type="entry name" value="Acetyltransf_11"/>
    <property type="match status" value="1"/>
</dbReference>
<proteinExistence type="predicted"/>
<dbReference type="InterPro" id="IPR010137">
    <property type="entry name" value="Lipid_A_LpxA"/>
</dbReference>
<dbReference type="Gene3D" id="1.20.1180.10">
    <property type="entry name" value="Udp N-acetylglucosamine O-acyltransferase, C-terminal domain"/>
    <property type="match status" value="1"/>
</dbReference>
<dbReference type="PANTHER" id="PTHR43480:SF1">
    <property type="entry name" value="ACYL-[ACYL-CARRIER-PROTEIN]--UDP-N-ACETYLGLUCOSAMINE O-ACYLTRANSFERASE, MITOCHONDRIAL-RELATED"/>
    <property type="match status" value="1"/>
</dbReference>
<sequence length="257" mass="28387">MKNTFIHKQAVIGTNVNIGNCVTIEDDVIIGKNTQIGNNVSILRGTRIGENCQIHSNAVLGGIPQDLKYKGEYTFLEIGHNNIIREFVTINKGTISKGTTSIGNSNLIMSNAHIGHDCAIGNNCIIGFSVGMAGEVTVEDWSNISGLTAIHQFSSIGENTMISGLSRVVKDIPPYIMVAHEPLRFAGINTVGLKRREFDSCKIDELKAIYKIIFQEKRNTKFALELVKSEFEQTLERDKILNFICNSKRGILKGIEF</sequence>
<dbReference type="SUPFAM" id="SSF51161">
    <property type="entry name" value="Trimeric LpxA-like enzymes"/>
    <property type="match status" value="1"/>
</dbReference>
<evidence type="ECO:0000259" key="8">
    <source>
        <dbReference type="Pfam" id="PF13720"/>
    </source>
</evidence>
<evidence type="ECO:0000313" key="10">
    <source>
        <dbReference type="Proteomes" id="UP001447857"/>
    </source>
</evidence>
<dbReference type="InterPro" id="IPR001451">
    <property type="entry name" value="Hexapep"/>
</dbReference>
<evidence type="ECO:0000256" key="6">
    <source>
        <dbReference type="ARBA" id="ARBA00023098"/>
    </source>
</evidence>
<dbReference type="PROSITE" id="PS00101">
    <property type="entry name" value="HEXAPEP_TRANSFERASES"/>
    <property type="match status" value="1"/>
</dbReference>
<dbReference type="GO" id="GO:0008780">
    <property type="term" value="F:acyl-[acyl-carrier-protein]-UDP-N-acetylglucosamine O-acyltransferase activity"/>
    <property type="evidence" value="ECO:0007669"/>
    <property type="project" value="UniProtKB-EC"/>
</dbReference>
<keyword evidence="4 9" id="KW-0808">Transferase</keyword>
<dbReference type="EC" id="2.3.1.129" evidence="9"/>
<keyword evidence="3" id="KW-0441">Lipid A biosynthesis</keyword>
<evidence type="ECO:0000256" key="1">
    <source>
        <dbReference type="ARBA" id="ARBA00022490"/>
    </source>
</evidence>
<evidence type="ECO:0000313" key="9">
    <source>
        <dbReference type="EMBL" id="WXK50478.1"/>
    </source>
</evidence>
<keyword evidence="5" id="KW-0677">Repeat</keyword>
<dbReference type="EMBL" id="CP147988">
    <property type="protein sequence ID" value="WXK50478.1"/>
    <property type="molecule type" value="Genomic_DNA"/>
</dbReference>
<dbReference type="Pfam" id="PF00132">
    <property type="entry name" value="Hexapep"/>
    <property type="match status" value="2"/>
</dbReference>
<dbReference type="NCBIfam" id="TIGR01852">
    <property type="entry name" value="lipid_A_lpxA"/>
    <property type="match status" value="1"/>
</dbReference>
<dbReference type="InterPro" id="IPR018357">
    <property type="entry name" value="Hexapep_transf_CS"/>
</dbReference>
<keyword evidence="7 9" id="KW-0012">Acyltransferase</keyword>
<dbReference type="PANTHER" id="PTHR43480">
    <property type="entry name" value="ACYL-[ACYL-CARRIER-PROTEIN]--UDP-N-ACETYLGLUCOSAMINE O-ACYLTRANSFERASE"/>
    <property type="match status" value="1"/>
</dbReference>
<dbReference type="InterPro" id="IPR011004">
    <property type="entry name" value="Trimer_LpxA-like_sf"/>
</dbReference>
<evidence type="ECO:0000256" key="4">
    <source>
        <dbReference type="ARBA" id="ARBA00022679"/>
    </source>
</evidence>
<reference evidence="9 10" key="1">
    <citation type="submission" date="2024-02" db="EMBL/GenBank/DDBJ databases">
        <title>complete genome of Flavobacterium ginsenosidimutans Str. YTB16.</title>
        <authorList>
            <person name="Wang Q."/>
        </authorList>
    </citation>
    <scope>NUCLEOTIDE SEQUENCE [LARGE SCALE GENOMIC DNA]</scope>
    <source>
        <strain evidence="9 10">YTB16</strain>
    </source>
</reference>
<name>A0ABZ2Q7U2_9FLAO</name>
<dbReference type="InterPro" id="IPR029098">
    <property type="entry name" value="Acetyltransf_C"/>
</dbReference>
<dbReference type="Proteomes" id="UP001447857">
    <property type="component" value="Chromosome"/>
</dbReference>
<keyword evidence="1" id="KW-0963">Cytoplasm</keyword>
<evidence type="ECO:0000256" key="7">
    <source>
        <dbReference type="ARBA" id="ARBA00023315"/>
    </source>
</evidence>